<dbReference type="Proteomes" id="UP000260758">
    <property type="component" value="Unassembled WGS sequence"/>
</dbReference>
<reference evidence="5 10" key="3">
    <citation type="submission" date="2019-09" db="EMBL/GenBank/DDBJ databases">
        <title>Strain-level analysis of Eubacterium rectale using genomes from metagenomes.</title>
        <authorList>
            <person name="Karcher N."/>
            <person name="Segata N."/>
        </authorList>
    </citation>
    <scope>NUCLEOTIDE SEQUENCE [LARGE SCALE GENOMIC DNA]</scope>
    <source>
        <strain evidence="5 10">L2-21</strain>
    </source>
</reference>
<dbReference type="EMBL" id="QSTI01000050">
    <property type="protein sequence ID" value="RGM43493.1"/>
    <property type="molecule type" value="Genomic_DNA"/>
</dbReference>
<comment type="caution">
    <text evidence="3">The sequence shown here is derived from an EMBL/GenBank/DDBJ whole genome shotgun (WGS) entry which is preliminary data.</text>
</comment>
<protein>
    <submittedName>
        <fullName evidence="3">Uncharacterized protein</fullName>
    </submittedName>
</protein>
<organism evidence="3 7">
    <name type="scientific">Agathobacter rectalis</name>
    <dbReference type="NCBI Taxonomy" id="39491"/>
    <lineage>
        <taxon>Bacteria</taxon>
        <taxon>Bacillati</taxon>
        <taxon>Bacillota</taxon>
        <taxon>Clostridia</taxon>
        <taxon>Lachnospirales</taxon>
        <taxon>Lachnospiraceae</taxon>
        <taxon>Agathobacter</taxon>
    </lineage>
</organism>
<evidence type="ECO:0000313" key="9">
    <source>
        <dbReference type="Proteomes" id="UP000285865"/>
    </source>
</evidence>
<evidence type="ECO:0000313" key="4">
    <source>
        <dbReference type="EMBL" id="RHI15738.1"/>
    </source>
</evidence>
<dbReference type="Proteomes" id="UP000260717">
    <property type="component" value="Unassembled WGS sequence"/>
</dbReference>
<evidence type="ECO:0000313" key="2">
    <source>
        <dbReference type="EMBL" id="RGM43493.1"/>
    </source>
</evidence>
<dbReference type="Proteomes" id="UP000285865">
    <property type="component" value="Unassembled WGS sequence"/>
</dbReference>
<dbReference type="EMBL" id="QSTP01000051">
    <property type="protein sequence ID" value="RGM64853.1"/>
    <property type="molecule type" value="Genomic_DNA"/>
</dbReference>
<dbReference type="GeneID" id="86987474"/>
<dbReference type="EMBL" id="QSQP01000048">
    <property type="protein sequence ID" value="RGK37959.1"/>
    <property type="molecule type" value="Genomic_DNA"/>
</dbReference>
<proteinExistence type="predicted"/>
<dbReference type="AlphaFoldDB" id="A0A3E4XYK7"/>
<reference evidence="6 7" key="1">
    <citation type="submission" date="2018-08" db="EMBL/GenBank/DDBJ databases">
        <title>A genome reference for cultivated species of the human gut microbiota.</title>
        <authorList>
            <person name="Zou Y."/>
            <person name="Xue W."/>
            <person name="Luo G."/>
        </authorList>
    </citation>
    <scope>NUCLEOTIDE SEQUENCE [LARGE SCALE GENOMIC DNA]</scope>
    <source>
        <strain evidence="4 9">AM16-11</strain>
        <strain evidence="3 7">OM07-13</strain>
        <strain evidence="2 6">OM08-12AT</strain>
        <strain evidence="1 8">TF11-15AC</strain>
    </source>
</reference>
<accession>A0A3E4XYK7</accession>
<evidence type="ECO:0000313" key="5">
    <source>
        <dbReference type="EMBL" id="TYL51538.1"/>
    </source>
</evidence>
<dbReference type="Proteomes" id="UP000324325">
    <property type="component" value="Unassembled WGS sequence"/>
</dbReference>
<evidence type="ECO:0000313" key="6">
    <source>
        <dbReference type="Proteomes" id="UP000260717"/>
    </source>
</evidence>
<evidence type="ECO:0000313" key="7">
    <source>
        <dbReference type="Proteomes" id="UP000260758"/>
    </source>
</evidence>
<dbReference type="EMBL" id="VSTG01000047">
    <property type="protein sequence ID" value="TYL51538.1"/>
    <property type="molecule type" value="Genomic_DNA"/>
</dbReference>
<evidence type="ECO:0000313" key="3">
    <source>
        <dbReference type="EMBL" id="RGM64853.1"/>
    </source>
</evidence>
<evidence type="ECO:0000313" key="1">
    <source>
        <dbReference type="EMBL" id="RGK37959.1"/>
    </source>
</evidence>
<reference evidence="5 10" key="2">
    <citation type="submission" date="2019-08" db="EMBL/GenBank/DDBJ databases">
        <authorList>
            <person name="Duncan S."/>
            <person name="Walker A."/>
        </authorList>
    </citation>
    <scope>NUCLEOTIDE SEQUENCE [LARGE SCALE GENOMIC DNA]</scope>
    <source>
        <strain evidence="5 10">L2-21</strain>
    </source>
</reference>
<evidence type="ECO:0000313" key="10">
    <source>
        <dbReference type="Proteomes" id="UP000324325"/>
    </source>
</evidence>
<name>A0A3E4XYK7_9FIRM</name>
<dbReference type="RefSeq" id="WP_012741491.1">
    <property type="nucleotide sequence ID" value="NZ_CP092643.1"/>
</dbReference>
<dbReference type="Proteomes" id="UP000261052">
    <property type="component" value="Unassembled WGS sequence"/>
</dbReference>
<evidence type="ECO:0000313" key="8">
    <source>
        <dbReference type="Proteomes" id="UP000261052"/>
    </source>
</evidence>
<gene>
    <name evidence="4" type="ORF">DW172_16950</name>
    <name evidence="3" type="ORF">DXB99_19365</name>
    <name evidence="2" type="ORF">DXC13_15530</name>
    <name evidence="1" type="ORF">DXD13_16175</name>
    <name evidence="5" type="ORF">FYL37_15865</name>
</gene>
<dbReference type="EMBL" id="QRKN01000040">
    <property type="protein sequence ID" value="RHI15738.1"/>
    <property type="molecule type" value="Genomic_DNA"/>
</dbReference>
<sequence>MSNAQHVLNKENLKIENKIITEMKGKVDLENYISIVNENDVYVVNENHRGSKKVKYTTDNYEKAVIFGIVSYKKLNDKIIDREKVRELRKAVNENDIKFVNQCFDEFTNIFSEGFFQINKICIIKEDEKANVIFNDNKIVEKASLSRAFVAAFNYCKNYQKIIDFCNKYKEVLKLLSIDENDIVNAYMF</sequence>